<comment type="caution">
    <text evidence="1">The sequence shown here is derived from an EMBL/GenBank/DDBJ whole genome shotgun (WGS) entry which is preliminary data.</text>
</comment>
<name>A0ABN2YE19_9MICC</name>
<dbReference type="EMBL" id="BAAAQB010000005">
    <property type="protein sequence ID" value="GAA2125427.1"/>
    <property type="molecule type" value="Genomic_DNA"/>
</dbReference>
<evidence type="ECO:0000313" key="2">
    <source>
        <dbReference type="Proteomes" id="UP001500102"/>
    </source>
</evidence>
<gene>
    <name evidence="1" type="ORF">GCM10009825_01740</name>
</gene>
<evidence type="ECO:0000313" key="1">
    <source>
        <dbReference type="EMBL" id="GAA2125427.1"/>
    </source>
</evidence>
<accession>A0ABN2YE19</accession>
<proteinExistence type="predicted"/>
<reference evidence="1 2" key="1">
    <citation type="journal article" date="2019" name="Int. J. Syst. Evol. Microbiol.">
        <title>The Global Catalogue of Microorganisms (GCM) 10K type strain sequencing project: providing services to taxonomists for standard genome sequencing and annotation.</title>
        <authorList>
            <consortium name="The Broad Institute Genomics Platform"/>
            <consortium name="The Broad Institute Genome Sequencing Center for Infectious Disease"/>
            <person name="Wu L."/>
            <person name="Ma J."/>
        </authorList>
    </citation>
    <scope>NUCLEOTIDE SEQUENCE [LARGE SCALE GENOMIC DNA]</scope>
    <source>
        <strain evidence="1 2">JCM 15921</strain>
    </source>
</reference>
<sequence length="54" mass="5751">MNAIYGSRPAGKEQLADCMAYAMGADKNYGGTYTRDCSGYRGTAARKILAGQKP</sequence>
<keyword evidence="2" id="KW-1185">Reference proteome</keyword>
<dbReference type="Proteomes" id="UP001500102">
    <property type="component" value="Unassembled WGS sequence"/>
</dbReference>
<organism evidence="1 2">
    <name type="scientific">Arthrobacter humicola</name>
    <dbReference type="NCBI Taxonomy" id="409291"/>
    <lineage>
        <taxon>Bacteria</taxon>
        <taxon>Bacillati</taxon>
        <taxon>Actinomycetota</taxon>
        <taxon>Actinomycetes</taxon>
        <taxon>Micrococcales</taxon>
        <taxon>Micrococcaceae</taxon>
        <taxon>Arthrobacter</taxon>
    </lineage>
</organism>
<protein>
    <submittedName>
        <fullName evidence="1">Uncharacterized protein</fullName>
    </submittedName>
</protein>
<dbReference type="RefSeq" id="WP_344360991.1">
    <property type="nucleotide sequence ID" value="NZ_BAAAQB010000005.1"/>
</dbReference>